<evidence type="ECO:0000256" key="4">
    <source>
        <dbReference type="ARBA" id="ARBA00023315"/>
    </source>
</evidence>
<dbReference type="FunFam" id="2.160.10.10:FF:000025">
    <property type="entry name" value="Hexapeptide-repeat containing-acetyltransferase"/>
    <property type="match status" value="1"/>
</dbReference>
<comment type="similarity">
    <text evidence="1 5">Belongs to the transferase hexapeptide repeat family.</text>
</comment>
<keyword evidence="2 5" id="KW-0808">Transferase</keyword>
<dbReference type="InterPro" id="IPR011004">
    <property type="entry name" value="Trimer_LpxA-like_sf"/>
</dbReference>
<dbReference type="Gene3D" id="2.160.10.10">
    <property type="entry name" value="Hexapeptide repeat proteins"/>
    <property type="match status" value="1"/>
</dbReference>
<keyword evidence="8" id="KW-1185">Reference proteome</keyword>
<feature type="domain" description="Maltose/galactoside acetyltransferase" evidence="6">
    <location>
        <begin position="9"/>
        <end position="63"/>
    </location>
</feature>
<comment type="caution">
    <text evidence="7">The sequence shown here is derived from an EMBL/GenBank/DDBJ whole genome shotgun (WGS) entry which is preliminary data.</text>
</comment>
<evidence type="ECO:0000256" key="5">
    <source>
        <dbReference type="RuleBase" id="RU367021"/>
    </source>
</evidence>
<dbReference type="Pfam" id="PF12464">
    <property type="entry name" value="Mac"/>
    <property type="match status" value="1"/>
</dbReference>
<dbReference type="SMART" id="SM01266">
    <property type="entry name" value="Mac"/>
    <property type="match status" value="1"/>
</dbReference>
<organism evidence="7 8">
    <name type="scientific">Kocuria coralli</name>
    <dbReference type="NCBI Taxonomy" id="1461025"/>
    <lineage>
        <taxon>Bacteria</taxon>
        <taxon>Bacillati</taxon>
        <taxon>Actinomycetota</taxon>
        <taxon>Actinomycetes</taxon>
        <taxon>Micrococcales</taxon>
        <taxon>Micrococcaceae</taxon>
        <taxon>Kocuria</taxon>
    </lineage>
</organism>
<dbReference type="PANTHER" id="PTHR43017:SF1">
    <property type="entry name" value="ACETYLTRANSFERASE YJL218W-RELATED"/>
    <property type="match status" value="1"/>
</dbReference>
<dbReference type="Pfam" id="PF00132">
    <property type="entry name" value="Hexapep"/>
    <property type="match status" value="1"/>
</dbReference>
<dbReference type="SUPFAM" id="SSF51161">
    <property type="entry name" value="Trimeric LpxA-like enzymes"/>
    <property type="match status" value="1"/>
</dbReference>
<dbReference type="EC" id="2.3.1.-" evidence="5"/>
<evidence type="ECO:0000259" key="6">
    <source>
        <dbReference type="SMART" id="SM01266"/>
    </source>
</evidence>
<dbReference type="EMBL" id="SZWF01000015">
    <property type="protein sequence ID" value="KAA9393696.1"/>
    <property type="molecule type" value="Genomic_DNA"/>
</dbReference>
<evidence type="ECO:0000256" key="2">
    <source>
        <dbReference type="ARBA" id="ARBA00022679"/>
    </source>
</evidence>
<dbReference type="GO" id="GO:0008870">
    <property type="term" value="F:galactoside O-acetyltransferase activity"/>
    <property type="evidence" value="ECO:0007669"/>
    <property type="project" value="TreeGrafter"/>
</dbReference>
<dbReference type="CDD" id="cd03357">
    <property type="entry name" value="LbH_MAT_GAT"/>
    <property type="match status" value="1"/>
</dbReference>
<dbReference type="InterPro" id="IPR018357">
    <property type="entry name" value="Hexapep_transf_CS"/>
</dbReference>
<keyword evidence="3" id="KW-0677">Repeat</keyword>
<dbReference type="PANTHER" id="PTHR43017">
    <property type="entry name" value="GALACTOSIDE O-ACETYLTRANSFERASE"/>
    <property type="match status" value="1"/>
</dbReference>
<dbReference type="Proteomes" id="UP000325957">
    <property type="component" value="Unassembled WGS sequence"/>
</dbReference>
<sequence>MGISGDTAWQRMVAGRTYRSTDPELSEARAATKRILHEYNTLPPDAEERRMELLRGLLGSVGEHLWIEPPFRCDYGHQITLGSGIFANYDLSILDCAPVTIGDMVLFGPRVTIATVSHPIDFQQRTGDMYEYARPITIEDGAWLGAHVVVGPGVTIGARSVIGAGSVVTADIPPDVVAAGVPCKVLRPITEHDREEYLSAYGGL</sequence>
<keyword evidence="4 5" id="KW-0012">Acyltransferase</keyword>
<evidence type="ECO:0000313" key="8">
    <source>
        <dbReference type="Proteomes" id="UP000325957"/>
    </source>
</evidence>
<dbReference type="OrthoDB" id="2643438at2"/>
<dbReference type="InterPro" id="IPR001451">
    <property type="entry name" value="Hexapep"/>
</dbReference>
<dbReference type="PROSITE" id="PS00101">
    <property type="entry name" value="HEXAPEP_TRANSFERASES"/>
    <property type="match status" value="1"/>
</dbReference>
<evidence type="ECO:0000313" key="7">
    <source>
        <dbReference type="EMBL" id="KAA9393696.1"/>
    </source>
</evidence>
<reference evidence="7 8" key="1">
    <citation type="submission" date="2019-05" db="EMBL/GenBank/DDBJ databases">
        <title>Kocuria coralli sp. nov., a novel actinobacterium isolated from coral reef seawater.</title>
        <authorList>
            <person name="Li J."/>
        </authorList>
    </citation>
    <scope>NUCLEOTIDE SEQUENCE [LARGE SCALE GENOMIC DNA]</scope>
    <source>
        <strain evidence="7 8">SCSIO 13007</strain>
    </source>
</reference>
<accession>A0A5J5KXZ5</accession>
<dbReference type="InterPro" id="IPR039369">
    <property type="entry name" value="LacA-like"/>
</dbReference>
<dbReference type="RefSeq" id="WP_158034339.1">
    <property type="nucleotide sequence ID" value="NZ_ML708621.1"/>
</dbReference>
<evidence type="ECO:0000256" key="1">
    <source>
        <dbReference type="ARBA" id="ARBA00007274"/>
    </source>
</evidence>
<dbReference type="InterPro" id="IPR024688">
    <property type="entry name" value="Mac_dom"/>
</dbReference>
<name>A0A5J5KXZ5_9MICC</name>
<evidence type="ECO:0000256" key="3">
    <source>
        <dbReference type="ARBA" id="ARBA00022737"/>
    </source>
</evidence>
<proteinExistence type="inferred from homology"/>
<protein>
    <recommendedName>
        <fullName evidence="5">Acetyltransferase</fullName>
        <ecNumber evidence="5">2.3.1.-</ecNumber>
    </recommendedName>
</protein>
<dbReference type="AlphaFoldDB" id="A0A5J5KXZ5"/>
<gene>
    <name evidence="7" type="ORF">FCK90_10965</name>
</gene>